<dbReference type="EMBL" id="CAFBIX010000102">
    <property type="protein sequence ID" value="CAB4851246.1"/>
    <property type="molecule type" value="Genomic_DNA"/>
</dbReference>
<name>A0A6J5Z7G8_9ZZZZ</name>
<dbReference type="GO" id="GO:1990189">
    <property type="term" value="F:protein N-terminal-serine acetyltransferase activity"/>
    <property type="evidence" value="ECO:0007669"/>
    <property type="project" value="TreeGrafter"/>
</dbReference>
<dbReference type="InterPro" id="IPR051908">
    <property type="entry name" value="Ribosomal_N-acetyltransferase"/>
</dbReference>
<sequence length="184" mass="20304">MISWPISEPVLVDKALMLRPWAMEDAPRVYEICQDQAIQDFTTIPVPYTRAIADLWIGTAATSYQARDKIALAGVRNGEVVLSVSIHGIHEFDHVGEVGYWVSQTARGEGLAALSVQMISAFAFGIGFRRLSAITLPENMASQKTLIKAGFEMETVLRDGMTRRDGTQTDAVVFAKFPEIKITD</sequence>
<organism evidence="2">
    <name type="scientific">freshwater metagenome</name>
    <dbReference type="NCBI Taxonomy" id="449393"/>
    <lineage>
        <taxon>unclassified sequences</taxon>
        <taxon>metagenomes</taxon>
        <taxon>ecological metagenomes</taxon>
    </lineage>
</organism>
<proteinExistence type="predicted"/>
<protein>
    <submittedName>
        <fullName evidence="2">Unannotated protein</fullName>
    </submittedName>
</protein>
<dbReference type="Gene3D" id="3.40.630.30">
    <property type="match status" value="1"/>
</dbReference>
<dbReference type="Pfam" id="PF13302">
    <property type="entry name" value="Acetyltransf_3"/>
    <property type="match status" value="1"/>
</dbReference>
<accession>A0A6J5Z7G8</accession>
<dbReference type="InterPro" id="IPR016181">
    <property type="entry name" value="Acyl_CoA_acyltransferase"/>
</dbReference>
<dbReference type="PROSITE" id="PS51186">
    <property type="entry name" value="GNAT"/>
    <property type="match status" value="1"/>
</dbReference>
<dbReference type="PANTHER" id="PTHR43441">
    <property type="entry name" value="RIBOSOMAL-PROTEIN-SERINE ACETYLTRANSFERASE"/>
    <property type="match status" value="1"/>
</dbReference>
<dbReference type="EMBL" id="CAFAAO010000014">
    <property type="protein sequence ID" value="CAB4808110.1"/>
    <property type="molecule type" value="Genomic_DNA"/>
</dbReference>
<evidence type="ECO:0000313" key="2">
    <source>
        <dbReference type="EMBL" id="CAB4337022.1"/>
    </source>
</evidence>
<dbReference type="SUPFAM" id="SSF55729">
    <property type="entry name" value="Acyl-CoA N-acyltransferases (Nat)"/>
    <property type="match status" value="1"/>
</dbReference>
<evidence type="ECO:0000313" key="5">
    <source>
        <dbReference type="EMBL" id="CAB4851246.1"/>
    </source>
</evidence>
<reference evidence="2" key="1">
    <citation type="submission" date="2020-05" db="EMBL/GenBank/DDBJ databases">
        <authorList>
            <person name="Chiriac C."/>
            <person name="Salcher M."/>
            <person name="Ghai R."/>
            <person name="Kavagutti S V."/>
        </authorList>
    </citation>
    <scope>NUCLEOTIDE SEQUENCE</scope>
</reference>
<evidence type="ECO:0000313" key="3">
    <source>
        <dbReference type="EMBL" id="CAB4713686.1"/>
    </source>
</evidence>
<dbReference type="GO" id="GO:0005737">
    <property type="term" value="C:cytoplasm"/>
    <property type="evidence" value="ECO:0007669"/>
    <property type="project" value="TreeGrafter"/>
</dbReference>
<dbReference type="EMBL" id="CAESAD010000003">
    <property type="protein sequence ID" value="CAB4337022.1"/>
    <property type="molecule type" value="Genomic_DNA"/>
</dbReference>
<dbReference type="InterPro" id="IPR000182">
    <property type="entry name" value="GNAT_dom"/>
</dbReference>
<feature type="domain" description="N-acetyltransferase" evidence="1">
    <location>
        <begin position="16"/>
        <end position="179"/>
    </location>
</feature>
<dbReference type="EMBL" id="CAEZYC010000064">
    <property type="protein sequence ID" value="CAB4713686.1"/>
    <property type="molecule type" value="Genomic_DNA"/>
</dbReference>
<evidence type="ECO:0000313" key="4">
    <source>
        <dbReference type="EMBL" id="CAB4808110.1"/>
    </source>
</evidence>
<gene>
    <name evidence="3" type="ORF">UFOPK2648_01043</name>
    <name evidence="4" type="ORF">UFOPK3037_01092</name>
    <name evidence="5" type="ORF">UFOPK3278_01435</name>
    <name evidence="2" type="ORF">UFOPK3925_00664</name>
</gene>
<dbReference type="AlphaFoldDB" id="A0A6J5Z7G8"/>
<evidence type="ECO:0000259" key="1">
    <source>
        <dbReference type="PROSITE" id="PS51186"/>
    </source>
</evidence>
<dbReference type="PANTHER" id="PTHR43441:SF10">
    <property type="entry name" value="ACETYLTRANSFERASE"/>
    <property type="match status" value="1"/>
</dbReference>
<dbReference type="GO" id="GO:0008999">
    <property type="term" value="F:protein-N-terminal-alanine acetyltransferase activity"/>
    <property type="evidence" value="ECO:0007669"/>
    <property type="project" value="TreeGrafter"/>
</dbReference>